<evidence type="ECO:0000259" key="1">
    <source>
        <dbReference type="Pfam" id="PF12697"/>
    </source>
</evidence>
<dbReference type="PaxDb" id="1148-1001239"/>
<dbReference type="Gene3D" id="3.40.50.1820">
    <property type="entry name" value="alpha/beta hydrolase"/>
    <property type="match status" value="1"/>
</dbReference>
<dbReference type="AlphaFoldDB" id="Q55390"/>
<dbReference type="PhylomeDB" id="Q55390"/>
<accession>Q55390</accession>
<dbReference type="EnsemblBacteria" id="BAA10480">
    <property type="protein sequence ID" value="BAA10480"/>
    <property type="gene ID" value="BAA10480"/>
</dbReference>
<protein>
    <submittedName>
        <fullName evidence="2">Sll0553 protein</fullName>
    </submittedName>
</protein>
<dbReference type="PANTHER" id="PTHR46438:SF2">
    <property type="entry name" value="ALPHA_BETA-HYDROLASES SUPERFAMILY PROTEIN"/>
    <property type="match status" value="1"/>
</dbReference>
<evidence type="ECO:0000313" key="3">
    <source>
        <dbReference type="Proteomes" id="UP000001425"/>
    </source>
</evidence>
<gene>
    <name evidence="2" type="ordered locus">sll0553</name>
</gene>
<keyword evidence="3" id="KW-1185">Reference proteome</keyword>
<dbReference type="EMBL" id="BA000022">
    <property type="protein sequence ID" value="BAA10480.1"/>
    <property type="molecule type" value="Genomic_DNA"/>
</dbReference>
<reference evidence="2 3" key="1">
    <citation type="journal article" date="1995" name="DNA Res.">
        <title>Sequence analysis of the genome of the unicellular cyanobacterium Synechocystis sp. strain PCC6803. I. Sequence features in the 1 Mb region from map positions 64% to 92% of the genome.</title>
        <authorList>
            <person name="Kaneko T."/>
            <person name="Tanaka A."/>
            <person name="Sato S."/>
            <person name="Kotani H."/>
            <person name="Sazuka T."/>
            <person name="Miyajima N."/>
            <person name="Sugiura M."/>
            <person name="Tabata S."/>
        </authorList>
    </citation>
    <scope>NUCLEOTIDE SEQUENCE [LARGE SCALE GENOMIC DNA]</scope>
    <source>
        <strain evidence="3">ATCC 27184 / PCC 6803 / Kazusa</strain>
    </source>
</reference>
<proteinExistence type="predicted"/>
<dbReference type="Pfam" id="PF12697">
    <property type="entry name" value="Abhydrolase_6"/>
    <property type="match status" value="1"/>
</dbReference>
<dbReference type="SUPFAM" id="SSF53474">
    <property type="entry name" value="alpha/beta-Hydrolases"/>
    <property type="match status" value="1"/>
</dbReference>
<dbReference type="PANTHER" id="PTHR46438">
    <property type="entry name" value="ALPHA/BETA-HYDROLASES SUPERFAMILY PROTEIN"/>
    <property type="match status" value="1"/>
</dbReference>
<feature type="domain" description="AB hydrolase-1" evidence="1">
    <location>
        <begin position="89"/>
        <end position="330"/>
    </location>
</feature>
<name>Q55390_SYNY3</name>
<dbReference type="KEGG" id="syn:sll0553"/>
<sequence length="345" mass="38270">MGAKVIATGTKEKRSNFWPQIPPRAKKLNHTEEDQSLWSMPQPLGDSMIEPLGFTRNSLVTSLGTIVYYEATEAPWVEAVDSLGDRQTLVFLHGFGGGSSAYEWSKVYPAFAADYRVLAPDLLGWGRSDHPVKNYTPQDYIQVIQEFLQQTCDQPVMVIASSLVAAIAVRTAIEHPNLFTGLILSTPTGLSDFGEDYRSNFFAQLVSVPVLDRFIYTTGIANTAGIMNFLEQRQFAQARRIYPEIIDAYLESATQPRAEYAALSFVRGDLCFDLAQFMPDLTVTTAILWGEYAQFTPPAIGRRLAALNPNAIKAFVEIKDVGLTPHLELPGVTIGVIRRFLALLQ</sequence>
<dbReference type="InterPro" id="IPR000073">
    <property type="entry name" value="AB_hydrolase_1"/>
</dbReference>
<dbReference type="PRINTS" id="PR00111">
    <property type="entry name" value="ABHYDROLASE"/>
</dbReference>
<dbReference type="InterPro" id="IPR029058">
    <property type="entry name" value="AB_hydrolase_fold"/>
</dbReference>
<dbReference type="ESTHER" id="synsp-sll0553">
    <property type="family name" value="6_AlphaBeta_hydrolase"/>
</dbReference>
<dbReference type="SMR" id="Q55390"/>
<evidence type="ECO:0000313" key="2">
    <source>
        <dbReference type="EMBL" id="BAA10480.1"/>
    </source>
</evidence>
<dbReference type="Proteomes" id="UP000001425">
    <property type="component" value="Chromosome"/>
</dbReference>
<dbReference type="eggNOG" id="COG2267">
    <property type="taxonomic scope" value="Bacteria"/>
</dbReference>
<reference evidence="2 3" key="2">
    <citation type="journal article" date="1996" name="DNA Res.">
        <title>Sequence analysis of the genome of the unicellular cyanobacterium Synechocystis sp. strain PCC6803. II. Sequence determination of the entire genome and assignment of potential protein-coding regions.</title>
        <authorList>
            <person name="Kaneko T."/>
            <person name="Sato S."/>
            <person name="Kotani H."/>
            <person name="Tanaka A."/>
            <person name="Asamizu E."/>
            <person name="Nakamura Y."/>
            <person name="Miyajima N."/>
            <person name="Hirosawa M."/>
            <person name="Sugiura M."/>
            <person name="Sasamoto S."/>
            <person name="Kimura T."/>
            <person name="Hosouchi T."/>
            <person name="Matsuno A."/>
            <person name="Muraki A."/>
            <person name="Nakazaki N."/>
            <person name="Naruo K."/>
            <person name="Okumura S."/>
            <person name="Shimpo S."/>
            <person name="Takeuchi C."/>
            <person name="Wada T."/>
            <person name="Watanabe A."/>
            <person name="Yamada M."/>
            <person name="Yasuda M."/>
            <person name="Tabata S."/>
        </authorList>
    </citation>
    <scope>NUCLEOTIDE SEQUENCE [LARGE SCALE GENOMIC DNA]</scope>
    <source>
        <strain evidence="3">ATCC 27184 / PCC 6803 / Kazusa</strain>
    </source>
</reference>
<dbReference type="InParanoid" id="Q55390"/>
<dbReference type="PIR" id="S75745">
    <property type="entry name" value="S75745"/>
</dbReference>
<dbReference type="STRING" id="1148.gene:10499984"/>
<organism evidence="2 3">
    <name type="scientific">Synechocystis sp. (strain ATCC 27184 / PCC 6803 / Kazusa)</name>
    <dbReference type="NCBI Taxonomy" id="1111708"/>
    <lineage>
        <taxon>Bacteria</taxon>
        <taxon>Bacillati</taxon>
        <taxon>Cyanobacteriota</taxon>
        <taxon>Cyanophyceae</taxon>
        <taxon>Synechococcales</taxon>
        <taxon>Merismopediaceae</taxon>
        <taxon>Synechocystis</taxon>
    </lineage>
</organism>